<keyword evidence="1" id="KW-0812">Transmembrane</keyword>
<name>A0A1M6HT73_9FLAO</name>
<feature type="transmembrane region" description="Helical" evidence="1">
    <location>
        <begin position="6"/>
        <end position="22"/>
    </location>
</feature>
<dbReference type="RefSeq" id="WP_143154115.1">
    <property type="nucleotide sequence ID" value="NZ_FQYI01000018.1"/>
</dbReference>
<dbReference type="EMBL" id="FQYI01000018">
    <property type="protein sequence ID" value="SHJ25337.1"/>
    <property type="molecule type" value="Genomic_DNA"/>
</dbReference>
<reference evidence="2 3" key="1">
    <citation type="submission" date="2016-11" db="EMBL/GenBank/DDBJ databases">
        <authorList>
            <person name="Jaros S."/>
            <person name="Januszkiewicz K."/>
            <person name="Wedrychowicz H."/>
        </authorList>
    </citation>
    <scope>NUCLEOTIDE SEQUENCE [LARGE SCALE GENOMIC DNA]</scope>
    <source>
        <strain evidence="2 3">DSM 25479</strain>
    </source>
</reference>
<organism evidence="2 3">
    <name type="scientific">Cruoricaptor ignavus</name>
    <dbReference type="NCBI Taxonomy" id="1118202"/>
    <lineage>
        <taxon>Bacteria</taxon>
        <taxon>Pseudomonadati</taxon>
        <taxon>Bacteroidota</taxon>
        <taxon>Flavobacteriia</taxon>
        <taxon>Flavobacteriales</taxon>
        <taxon>Weeksellaceae</taxon>
        <taxon>Cruoricaptor</taxon>
    </lineage>
</organism>
<evidence type="ECO:0000256" key="1">
    <source>
        <dbReference type="SAM" id="Phobius"/>
    </source>
</evidence>
<dbReference type="Proteomes" id="UP000184335">
    <property type="component" value="Unassembled WGS sequence"/>
</dbReference>
<dbReference type="OrthoDB" id="1445379at2"/>
<keyword evidence="1" id="KW-0472">Membrane</keyword>
<evidence type="ECO:0000313" key="2">
    <source>
        <dbReference type="EMBL" id="SHJ25337.1"/>
    </source>
</evidence>
<keyword evidence="1" id="KW-1133">Transmembrane helix</keyword>
<keyword evidence="3" id="KW-1185">Reference proteome</keyword>
<evidence type="ECO:0000313" key="3">
    <source>
        <dbReference type="Proteomes" id="UP000184335"/>
    </source>
</evidence>
<accession>A0A1M6HT73</accession>
<dbReference type="AlphaFoldDB" id="A0A1M6HT73"/>
<protein>
    <submittedName>
        <fullName evidence="2">Uncharacterized protein</fullName>
    </submittedName>
</protein>
<sequence>MKEVSIIIVSLLILLFAGYYFFQSSDFENIERKLTESDLKLSDNFKIVNANDEQTLVDYYTDYEILISEKDKFRLINDIKNSRKFKTVKSEEFDSYWNNEYEKELVNNQTIRNFKINQTYVRTITFPNSSRKLETEIDTINNVLRITDSAD</sequence>
<proteinExistence type="predicted"/>
<gene>
    <name evidence="2" type="ORF">SAMN05443429_1182</name>
</gene>